<feature type="domain" description="OCA" evidence="5">
    <location>
        <begin position="7"/>
        <end position="29"/>
    </location>
</feature>
<feature type="compositionally biased region" description="Polar residues" evidence="4">
    <location>
        <begin position="194"/>
        <end position="211"/>
    </location>
</feature>
<keyword evidence="1" id="KW-0805">Transcription regulation</keyword>
<evidence type="ECO:0000256" key="3">
    <source>
        <dbReference type="ARBA" id="ARBA00023163"/>
    </source>
</evidence>
<dbReference type="AlphaFoldDB" id="A0A2U9B3F6"/>
<dbReference type="GO" id="GO:0070974">
    <property type="term" value="F:POU domain binding"/>
    <property type="evidence" value="ECO:0007669"/>
    <property type="project" value="InterPro"/>
</dbReference>
<feature type="compositionally biased region" description="Low complexity" evidence="4">
    <location>
        <begin position="296"/>
        <end position="310"/>
    </location>
</feature>
<protein>
    <recommendedName>
        <fullName evidence="5">OCA domain-containing protein</fullName>
    </recommendedName>
</protein>
<dbReference type="Proteomes" id="UP000246464">
    <property type="component" value="Chromosome 3"/>
</dbReference>
<evidence type="ECO:0000259" key="5">
    <source>
        <dbReference type="PROSITE" id="PS52003"/>
    </source>
</evidence>
<dbReference type="InterPro" id="IPR047571">
    <property type="entry name" value="OCA"/>
</dbReference>
<evidence type="ECO:0000256" key="2">
    <source>
        <dbReference type="ARBA" id="ARBA00023159"/>
    </source>
</evidence>
<dbReference type="EMBL" id="CP026245">
    <property type="protein sequence ID" value="AWO98484.1"/>
    <property type="molecule type" value="Genomic_DNA"/>
</dbReference>
<dbReference type="PANTHER" id="PTHR28376">
    <property type="entry name" value="RGD1562914"/>
    <property type="match status" value="1"/>
</dbReference>
<feature type="region of interest" description="Disordered" evidence="4">
    <location>
        <begin position="262"/>
        <end position="310"/>
    </location>
</feature>
<feature type="compositionally biased region" description="Pro residues" evidence="4">
    <location>
        <begin position="181"/>
        <end position="191"/>
    </location>
</feature>
<dbReference type="GO" id="GO:0003713">
    <property type="term" value="F:transcription coactivator activity"/>
    <property type="evidence" value="ECO:0007669"/>
    <property type="project" value="TreeGrafter"/>
</dbReference>
<dbReference type="PANTHER" id="PTHR28376:SF1">
    <property type="entry name" value="POU DOMAIN CLASS 2-ASSOCIATING FACTOR 2"/>
    <property type="match status" value="1"/>
</dbReference>
<feature type="region of interest" description="Disordered" evidence="4">
    <location>
        <begin position="175"/>
        <end position="211"/>
    </location>
</feature>
<keyword evidence="3" id="KW-0804">Transcription</keyword>
<evidence type="ECO:0000313" key="6">
    <source>
        <dbReference type="EMBL" id="AWO98484.1"/>
    </source>
</evidence>
<accession>A0A2U9B3F6</accession>
<dbReference type="GO" id="GO:0043565">
    <property type="term" value="F:sequence-specific DNA binding"/>
    <property type="evidence" value="ECO:0007669"/>
    <property type="project" value="TreeGrafter"/>
</dbReference>
<reference evidence="6 7" key="1">
    <citation type="submission" date="2017-12" db="EMBL/GenBank/DDBJ databases">
        <title>Integrating genomic resources of turbot (Scophthalmus maximus) in depth evaluation of genetic and physical mapping variation across individuals.</title>
        <authorList>
            <person name="Martinez P."/>
        </authorList>
    </citation>
    <scope>NUCLEOTIDE SEQUENCE [LARGE SCALE GENOMIC DNA]</scope>
</reference>
<dbReference type="PROSITE" id="PS52003">
    <property type="entry name" value="OCA"/>
    <property type="match status" value="1"/>
</dbReference>
<evidence type="ECO:0000256" key="4">
    <source>
        <dbReference type="SAM" id="MobiDB-lite"/>
    </source>
</evidence>
<organism evidence="6 7">
    <name type="scientific">Scophthalmus maximus</name>
    <name type="common">Turbot</name>
    <name type="synonym">Psetta maxima</name>
    <dbReference type="NCBI Taxonomy" id="52904"/>
    <lineage>
        <taxon>Eukaryota</taxon>
        <taxon>Metazoa</taxon>
        <taxon>Chordata</taxon>
        <taxon>Craniata</taxon>
        <taxon>Vertebrata</taxon>
        <taxon>Euteleostomi</taxon>
        <taxon>Actinopterygii</taxon>
        <taxon>Neopterygii</taxon>
        <taxon>Teleostei</taxon>
        <taxon>Neoteleostei</taxon>
        <taxon>Acanthomorphata</taxon>
        <taxon>Carangaria</taxon>
        <taxon>Pleuronectiformes</taxon>
        <taxon>Pleuronectoidei</taxon>
        <taxon>Scophthalmidae</taxon>
        <taxon>Scophthalmus</taxon>
    </lineage>
</organism>
<keyword evidence="2" id="KW-0010">Activator</keyword>
<evidence type="ECO:0000256" key="1">
    <source>
        <dbReference type="ARBA" id="ARBA00023015"/>
    </source>
</evidence>
<dbReference type="InterPro" id="IPR037655">
    <property type="entry name" value="POU2AF2"/>
</dbReference>
<dbReference type="GO" id="GO:0005634">
    <property type="term" value="C:nucleus"/>
    <property type="evidence" value="ECO:0007669"/>
    <property type="project" value="TreeGrafter"/>
</dbReference>
<dbReference type="Pfam" id="PF17721">
    <property type="entry name" value="POU2AF2"/>
    <property type="match status" value="1"/>
</dbReference>
<name>A0A2U9B3F6_SCOMX</name>
<evidence type="ECO:0000313" key="7">
    <source>
        <dbReference type="Proteomes" id="UP000246464"/>
    </source>
</evidence>
<feature type="compositionally biased region" description="Polar residues" evidence="4">
    <location>
        <begin position="30"/>
        <end position="45"/>
    </location>
</feature>
<keyword evidence="7" id="KW-1185">Reference proteome</keyword>
<gene>
    <name evidence="6" type="ORF">SMAX5B_008428</name>
</gene>
<feature type="region of interest" description="Disordered" evidence="4">
    <location>
        <begin position="21"/>
        <end position="47"/>
    </location>
</feature>
<sequence length="393" mass="42710">MDTDYSKRVYQGVRVKHTVKDLLAEKRSRQTSGPRYSGGSTTPPSYVQMPGSHMLPSYYGMRRPFISDSDFASVKQFSPDVYSSALGGKPLGCDPSTMTSYSSLIDSYYPEAFGDYRSAATFSSSGGSFLPSSALSSLLPPFSGESSHLFPRDSWDQSVPEPVSQVEALCPDSLASVSVPPSMPSPEPPGSPSQYRSNSRGSSMCSVPGSQPYTLHSLEDAHYHSLTGSSSYPAAPSSSFSCTPYMSSSASDLVSKMVTEEDGSLPANGEASWAKEDGAPGSPPESRKLCSPADHSSYSPQDSFSSSSSSCYDSPTRMESSHHGFASEHCHYQHCDLQDCYCLPRCRPGQQESFAAPEYTPHYAPTDYPYACQVEENYFMRDLQIPEMCYNIL</sequence>
<proteinExistence type="predicted"/>